<feature type="domain" description="SUI1" evidence="5">
    <location>
        <begin position="1094"/>
        <end position="1166"/>
    </location>
</feature>
<dbReference type="CDD" id="cd11608">
    <property type="entry name" value="eIF2D_C"/>
    <property type="match status" value="1"/>
</dbReference>
<dbReference type="PANTHER" id="PTHR12217">
    <property type="entry name" value="EUKARYOTIC TRANSLATION INITIATION FACTOR 2D"/>
    <property type="match status" value="1"/>
</dbReference>
<dbReference type="Pfam" id="PF17832">
    <property type="entry name" value="Pre-PUA"/>
    <property type="match status" value="1"/>
</dbReference>
<dbReference type="InterPro" id="IPR001950">
    <property type="entry name" value="SUI1"/>
</dbReference>
<dbReference type="PROSITE" id="PS51469">
    <property type="entry name" value="SUN"/>
    <property type="match status" value="1"/>
</dbReference>
<keyword evidence="1" id="KW-0963">Cytoplasm</keyword>
<dbReference type="PROSITE" id="PS50890">
    <property type="entry name" value="PUA"/>
    <property type="match status" value="1"/>
</dbReference>
<feature type="region of interest" description="Disordered" evidence="3">
    <location>
        <begin position="338"/>
        <end position="375"/>
    </location>
</feature>
<sequence>MQRSRKALLIRRRRASESASNGRNRLYKVSLSLVFLIWGLLLLSTLWISHGNGDPQDASANETAGHVDAPSLASAFVQSTLDLASAERIKDVHIISKQVDVNNTVAANVTEGKDSDFVKQSEMTNNDSGLVNASKLDHLSRAVPFGLDEFKSRPSNSTDKSLSSQVSGVTHRMEPGGKEYNYAAASKGAKVLSCNKEAKGATSIISRDKDKYLRNPCSTEEKFVVLELSEETLVNTIKIANFEHYSSNLKDFEILGTLVYPTDAWVHLGNFTALNMKNEQNFTLGDPQWVRYLKLSFLSHYGSEFYCTLSLLEVYGVDAVERMLEDLISIQDKNIARPQEEQKEKKESDDDMSKQKEKEEETSPESAVEVSNERKKLPDVVEEIKHHQPGSRMPGDTVLKILMQKIRSLDLSLSVLESYLEEMSSRYGKIFKEMDQEASKREEEVAKMWLEVDRMKESEERIKEEAMEMREWRSRVEIEIEKGEKEKEKVKERLELVLERMEWMEKKGVAVFTICVGFGAIAVVAVLLGKGIGRAEMTGSLAWLMLLISSTFLMFVRERDSTGLVCGFGSLAGAKATLRMFKKAVEAKSHQRLSGADRKKLRRTVQNRFSLLTDELLDAILPPKVEITVSKFQNRVLVYSIEGGCPMFFDIDGRGNEILPTVFALWEAPEMLPSFMLKGGEVSRYVLGGADLMFPGILIPPEGFPSCSAGEIWSVKVPGNAAPIAVGFTTMSSAEGLKAGLRGKALRIAHYYRDFLWESAEGHYVPNSGFWEDVVMEDPAFLASGSGEEISDASAGQQTSTGNEEDESALETASTSATDAKNGTEEEQMVGSMNEMNLGDDISANEANTEKQNPLSTEEVDALLDQCLLQALHTTLKEKDLPIPGSTLWANHVLPCRPPGITLDIKKSSHKKLSKWLQSKASAGMITVKEDKHKKEIVLISVNRRHPDYSSFKPEKKKAEVSESSVASSTAKPQSEKMLEIIEVYKPSIHNSAIFASVGEDKGKLYTASEASDVVFKYIEKENLVKPTNKSMVVLDPILCDALFKGAIKKGSAYPSEIHKKDVGSTFIGRMQPHQVVMRGGCEPVVRKGGIKPVQIMTERRQGNKKVTKVSGIETFLMDPDSFGSELQKKFACSTSVNELPGKKGYEVLIQGGVIEDVARYMVEHYGVPKRYIEVLDKTRK</sequence>
<reference evidence="7 8" key="1">
    <citation type="submission" date="2021-03" db="EMBL/GenBank/DDBJ databases">
        <authorList>
            <person name="King G.J."/>
            <person name="Bancroft I."/>
            <person name="Baten A."/>
            <person name="Bloomfield J."/>
            <person name="Borpatragohain P."/>
            <person name="He Z."/>
            <person name="Irish N."/>
            <person name="Irwin J."/>
            <person name="Liu K."/>
            <person name="Mauleon R.P."/>
            <person name="Moore J."/>
            <person name="Morris R."/>
            <person name="Ostergaard L."/>
            <person name="Wang B."/>
            <person name="Wells R."/>
        </authorList>
    </citation>
    <scope>NUCLEOTIDE SEQUENCE [LARGE SCALE GENOMIC DNA]</scope>
    <source>
        <strain evidence="7">R-o-18</strain>
        <tissue evidence="7">Leaf</tissue>
    </source>
</reference>
<dbReference type="InterPro" id="IPR058886">
    <property type="entry name" value="SWIB_eIF2D"/>
</dbReference>
<dbReference type="Gene3D" id="3.10.400.20">
    <property type="match status" value="1"/>
</dbReference>
<evidence type="ECO:0000313" key="7">
    <source>
        <dbReference type="EMBL" id="KAG5380816.1"/>
    </source>
</evidence>
<dbReference type="CDD" id="cd11610">
    <property type="entry name" value="eIF2D_N"/>
    <property type="match status" value="1"/>
</dbReference>
<feature type="transmembrane region" description="Helical" evidence="4">
    <location>
        <begin position="540"/>
        <end position="556"/>
    </location>
</feature>
<dbReference type="CDD" id="cd21156">
    <property type="entry name" value="PUA_eIF2d-like"/>
    <property type="match status" value="1"/>
</dbReference>
<evidence type="ECO:0000259" key="5">
    <source>
        <dbReference type="PROSITE" id="PS50296"/>
    </source>
</evidence>
<evidence type="ECO:0000259" key="6">
    <source>
        <dbReference type="PROSITE" id="PS51469"/>
    </source>
</evidence>
<evidence type="ECO:0000256" key="3">
    <source>
        <dbReference type="SAM" id="MobiDB-lite"/>
    </source>
</evidence>
<dbReference type="Proteomes" id="UP000823674">
    <property type="component" value="Chromosome A07"/>
</dbReference>
<dbReference type="SUPFAM" id="SSF47592">
    <property type="entry name" value="SWIB/MDM2 domain"/>
    <property type="match status" value="1"/>
</dbReference>
<dbReference type="SUPFAM" id="SSF55159">
    <property type="entry name" value="eIF1-like"/>
    <property type="match status" value="1"/>
</dbReference>
<dbReference type="EMBL" id="JADBGQ010000009">
    <property type="protein sequence ID" value="KAG5380816.1"/>
    <property type="molecule type" value="Genomic_DNA"/>
</dbReference>
<feature type="coiled-coil region" evidence="2">
    <location>
        <begin position="455"/>
        <end position="507"/>
    </location>
</feature>
<keyword evidence="4" id="KW-0812">Transmembrane</keyword>
<feature type="region of interest" description="Disordered" evidence="3">
    <location>
        <begin position="786"/>
        <end position="828"/>
    </location>
</feature>
<feature type="compositionally biased region" description="Polar residues" evidence="3">
    <location>
        <begin position="153"/>
        <end position="168"/>
    </location>
</feature>
<dbReference type="InterPro" id="IPR036885">
    <property type="entry name" value="SWIB_MDM2_dom_sf"/>
</dbReference>
<name>A0ABQ7L4W0_BRACM</name>
<feature type="compositionally biased region" description="Polar residues" evidence="3">
    <location>
        <begin position="811"/>
        <end position="821"/>
    </location>
</feature>
<feature type="region of interest" description="Disordered" evidence="3">
    <location>
        <begin position="949"/>
        <end position="969"/>
    </location>
</feature>
<evidence type="ECO:0000313" key="8">
    <source>
        <dbReference type="Proteomes" id="UP000823674"/>
    </source>
</evidence>
<feature type="compositionally biased region" description="Basic and acidic residues" evidence="3">
    <location>
        <begin position="949"/>
        <end position="961"/>
    </location>
</feature>
<dbReference type="InterPro" id="IPR036877">
    <property type="entry name" value="SUI1_dom_sf"/>
</dbReference>
<dbReference type="InterPro" id="IPR057429">
    <property type="entry name" value="WH_eIF2D"/>
</dbReference>
<dbReference type="InterPro" id="IPR041366">
    <property type="entry name" value="Pre-PUA"/>
</dbReference>
<evidence type="ECO:0000256" key="2">
    <source>
        <dbReference type="SAM" id="Coils"/>
    </source>
</evidence>
<dbReference type="InterPro" id="IPR015947">
    <property type="entry name" value="PUA-like_sf"/>
</dbReference>
<evidence type="ECO:0000256" key="1">
    <source>
        <dbReference type="ARBA" id="ARBA00022490"/>
    </source>
</evidence>
<dbReference type="PROSITE" id="PS50296">
    <property type="entry name" value="SUI1"/>
    <property type="match status" value="1"/>
</dbReference>
<keyword evidence="2" id="KW-0175">Coiled coil</keyword>
<dbReference type="SUPFAM" id="SSF88697">
    <property type="entry name" value="PUA domain-like"/>
    <property type="match status" value="1"/>
</dbReference>
<dbReference type="InterPro" id="IPR048248">
    <property type="entry name" value="PUA_eIF2d-like"/>
</dbReference>
<keyword evidence="4" id="KW-1133">Transmembrane helix</keyword>
<feature type="region of interest" description="Disordered" evidence="3">
    <location>
        <begin position="152"/>
        <end position="173"/>
    </location>
</feature>
<comment type="caution">
    <text evidence="7">The sequence shown here is derived from an EMBL/GenBank/DDBJ whole genome shotgun (WGS) entry which is preliminary data.</text>
</comment>
<proteinExistence type="predicted"/>
<dbReference type="Pfam" id="PF26291">
    <property type="entry name" value="SWIB_eIF2D"/>
    <property type="match status" value="1"/>
</dbReference>
<accession>A0ABQ7L4W0</accession>
<dbReference type="Pfam" id="PF07738">
    <property type="entry name" value="Sad1_UNC"/>
    <property type="match status" value="1"/>
</dbReference>
<feature type="compositionally biased region" description="Basic and acidic residues" evidence="3">
    <location>
        <begin position="338"/>
        <end position="361"/>
    </location>
</feature>
<organism evidence="7 8">
    <name type="scientific">Brassica rapa subsp. trilocularis</name>
    <dbReference type="NCBI Taxonomy" id="1813537"/>
    <lineage>
        <taxon>Eukaryota</taxon>
        <taxon>Viridiplantae</taxon>
        <taxon>Streptophyta</taxon>
        <taxon>Embryophyta</taxon>
        <taxon>Tracheophyta</taxon>
        <taxon>Spermatophyta</taxon>
        <taxon>Magnoliopsida</taxon>
        <taxon>eudicotyledons</taxon>
        <taxon>Gunneridae</taxon>
        <taxon>Pentapetalae</taxon>
        <taxon>rosids</taxon>
        <taxon>malvids</taxon>
        <taxon>Brassicales</taxon>
        <taxon>Brassicaceae</taxon>
        <taxon>Brassiceae</taxon>
        <taxon>Brassica</taxon>
    </lineage>
</organism>
<feature type="domain" description="SUN" evidence="6">
    <location>
        <begin position="155"/>
        <end position="319"/>
    </location>
</feature>
<dbReference type="Pfam" id="PF25304">
    <property type="entry name" value="WHD_eIF2D"/>
    <property type="match status" value="1"/>
</dbReference>
<evidence type="ECO:0000256" key="4">
    <source>
        <dbReference type="SAM" id="Phobius"/>
    </source>
</evidence>
<dbReference type="InterPro" id="IPR039757">
    <property type="entry name" value="EIF2D"/>
</dbReference>
<protein>
    <recommendedName>
        <fullName evidence="9">SUN domain-containing protein</fullName>
    </recommendedName>
</protein>
<keyword evidence="4" id="KW-0472">Membrane</keyword>
<evidence type="ECO:0008006" key="9">
    <source>
        <dbReference type="Google" id="ProtNLM"/>
    </source>
</evidence>
<dbReference type="PANTHER" id="PTHR12217:SF4">
    <property type="entry name" value="EUKARYOTIC TRANSLATION INITIATION FACTOR 2D"/>
    <property type="match status" value="1"/>
</dbReference>
<dbReference type="InterPro" id="IPR039759">
    <property type="entry name" value="eIF2D_SUI1"/>
</dbReference>
<dbReference type="InterPro" id="IPR008979">
    <property type="entry name" value="Galactose-bd-like_sf"/>
</dbReference>
<dbReference type="Pfam" id="PF26292">
    <property type="entry name" value="PUA_elF2D"/>
    <property type="match status" value="1"/>
</dbReference>
<dbReference type="Pfam" id="PF01253">
    <property type="entry name" value="SUI1"/>
    <property type="match status" value="1"/>
</dbReference>
<gene>
    <name evidence="7" type="primary">A07p044780.1_BraROA</name>
    <name evidence="7" type="ORF">IGI04_028658</name>
</gene>
<dbReference type="SUPFAM" id="SSF49785">
    <property type="entry name" value="Galactose-binding domain-like"/>
    <property type="match status" value="1"/>
</dbReference>
<dbReference type="Gene3D" id="3.30.780.10">
    <property type="entry name" value="SUI1-like domain"/>
    <property type="match status" value="1"/>
</dbReference>
<feature type="transmembrane region" description="Helical" evidence="4">
    <location>
        <begin position="509"/>
        <end position="528"/>
    </location>
</feature>
<keyword evidence="8" id="KW-1185">Reference proteome</keyword>
<dbReference type="InterPro" id="IPR012919">
    <property type="entry name" value="SUN_dom"/>
</dbReference>
<dbReference type="Gene3D" id="2.60.120.260">
    <property type="entry name" value="Galactose-binding domain-like"/>
    <property type="match status" value="1"/>
</dbReference>
<dbReference type="InterPro" id="IPR048247">
    <property type="entry name" value="eIF2D_N"/>
</dbReference>